<gene>
    <name evidence="6" type="primary">LOC117000315</name>
</gene>
<dbReference type="GO" id="GO:0016020">
    <property type="term" value="C:membrane"/>
    <property type="evidence" value="ECO:0007669"/>
    <property type="project" value="UniProtKB-SubCell"/>
</dbReference>
<keyword evidence="4 5" id="KW-0472">Membrane</keyword>
<evidence type="ECO:0000256" key="4">
    <source>
        <dbReference type="ARBA" id="ARBA00023136"/>
    </source>
</evidence>
<dbReference type="GO" id="GO:0022857">
    <property type="term" value="F:transmembrane transporter activity"/>
    <property type="evidence" value="ECO:0007669"/>
    <property type="project" value="InterPro"/>
</dbReference>
<feature type="transmembrane region" description="Helical" evidence="5">
    <location>
        <begin position="347"/>
        <end position="371"/>
    </location>
</feature>
<dbReference type="InterPro" id="IPR011701">
    <property type="entry name" value="MFS"/>
</dbReference>
<evidence type="ECO:0000256" key="2">
    <source>
        <dbReference type="ARBA" id="ARBA00022692"/>
    </source>
</evidence>
<dbReference type="PANTHER" id="PTHR24064">
    <property type="entry name" value="SOLUTE CARRIER FAMILY 22 MEMBER"/>
    <property type="match status" value="1"/>
</dbReference>
<reference evidence="6" key="1">
    <citation type="submission" date="2020-10" db="EMBL/GenBank/DDBJ databases">
        <title>Catharus ustulatus (Swainson's thrush) genome, bCatUst1, primary haplotype v2.</title>
        <authorList>
            <person name="Delmore K."/>
            <person name="Vafadar M."/>
            <person name="Formenti G."/>
            <person name="Chow W."/>
            <person name="Pelan S."/>
            <person name="Howe K."/>
            <person name="Rhie A."/>
            <person name="Mountcastle J."/>
            <person name="Haase B."/>
            <person name="Fedrigo O."/>
            <person name="Jarvis E.D."/>
        </authorList>
    </citation>
    <scope>NUCLEOTIDE SEQUENCE [LARGE SCALE GENOMIC DNA]</scope>
</reference>
<feature type="transmembrane region" description="Helical" evidence="5">
    <location>
        <begin position="199"/>
        <end position="223"/>
    </location>
</feature>
<dbReference type="Pfam" id="PF00083">
    <property type="entry name" value="Sugar_tr"/>
    <property type="match status" value="1"/>
</dbReference>
<accession>A0A8C3TMW5</accession>
<proteinExistence type="predicted"/>
<keyword evidence="7" id="KW-1185">Reference proteome</keyword>
<dbReference type="Pfam" id="PF07690">
    <property type="entry name" value="MFS_1"/>
    <property type="match status" value="1"/>
</dbReference>
<dbReference type="InterPro" id="IPR036259">
    <property type="entry name" value="MFS_trans_sf"/>
</dbReference>
<dbReference type="AlphaFoldDB" id="A0A8C3TMW5"/>
<evidence type="ECO:0000256" key="3">
    <source>
        <dbReference type="ARBA" id="ARBA00022989"/>
    </source>
</evidence>
<reference evidence="6" key="2">
    <citation type="submission" date="2025-08" db="UniProtKB">
        <authorList>
            <consortium name="Ensembl"/>
        </authorList>
    </citation>
    <scope>IDENTIFICATION</scope>
</reference>
<keyword evidence="3 5" id="KW-1133">Transmembrane helix</keyword>
<evidence type="ECO:0000313" key="6">
    <source>
        <dbReference type="Ensembl" id="ENSCUSP00005001035.1"/>
    </source>
</evidence>
<protein>
    <recommendedName>
        <fullName evidence="8">Solute carrier family 22 member 13</fullName>
    </recommendedName>
</protein>
<feature type="transmembrane region" description="Helical" evidence="5">
    <location>
        <begin position="383"/>
        <end position="404"/>
    </location>
</feature>
<comment type="subcellular location">
    <subcellularLocation>
        <location evidence="1">Membrane</location>
        <topology evidence="1">Multi-pass membrane protein</topology>
    </subcellularLocation>
</comment>
<organism evidence="6 7">
    <name type="scientific">Catharus ustulatus</name>
    <name type="common">Russet-backed thrush</name>
    <name type="synonym">Hylocichla ustulatus</name>
    <dbReference type="NCBI Taxonomy" id="91951"/>
    <lineage>
        <taxon>Eukaryota</taxon>
        <taxon>Metazoa</taxon>
        <taxon>Chordata</taxon>
        <taxon>Craniata</taxon>
        <taxon>Vertebrata</taxon>
        <taxon>Euteleostomi</taxon>
        <taxon>Archelosauria</taxon>
        <taxon>Archosauria</taxon>
        <taxon>Dinosauria</taxon>
        <taxon>Saurischia</taxon>
        <taxon>Theropoda</taxon>
        <taxon>Coelurosauria</taxon>
        <taxon>Aves</taxon>
        <taxon>Neognathae</taxon>
        <taxon>Neoaves</taxon>
        <taxon>Telluraves</taxon>
        <taxon>Australaves</taxon>
        <taxon>Passeriformes</taxon>
        <taxon>Turdidae</taxon>
        <taxon>Catharus</taxon>
    </lineage>
</organism>
<keyword evidence="2 5" id="KW-0812">Transmembrane</keyword>
<feature type="transmembrane region" description="Helical" evidence="5">
    <location>
        <begin position="164"/>
        <end position="187"/>
    </location>
</feature>
<sequence>MSVGEILKAVGDFGRLQKCLVLLSVIPCLSVAFHQFCQLFMVPSVPYHCDTSWIRAVGPNLTEEEQLNLTLPRGADGQFEQCSMYSPVDWDLDSILAYGLNDTQKCSNGWVYPSAQPPSLLTEFDLVCDKKDLNDIAQAIYMAGLLLGSMVFGPLSDRIGRRPVILISVLLQGLFGLGIAFVPHFYVYMAFRCVVGASVSGITMTVLAVLTSHCCFAIGQMILAGLSYGIRNWRLLEIAGSVPIFTFFFFIRSMLHFHMSNTCSVPPCLAFRFVNSFVYYGLSLNVTNFGLDIYLTQLAFGAVEIPARIGCIFTLQRFGRRKTQTVLLVLSGLVCLVITGIPEDQPLATTVLATIGKFAASASFSTSYVYAAELFPTVVRQTGVGLCSMAARVAGILAPLVRLLGQYHRAIPMAIFGSAPVLGGLLCVLLPETRGTELADDTGDSHPPAEVGLGACGVGMWGQ</sequence>
<feature type="transmembrane region" description="Helical" evidence="5">
    <location>
        <begin position="20"/>
        <end position="41"/>
    </location>
</feature>
<dbReference type="Gene3D" id="1.20.1250.20">
    <property type="entry name" value="MFS general substrate transporter like domains"/>
    <property type="match status" value="2"/>
</dbReference>
<evidence type="ECO:0000256" key="5">
    <source>
        <dbReference type="SAM" id="Phobius"/>
    </source>
</evidence>
<feature type="transmembrane region" description="Helical" evidence="5">
    <location>
        <begin position="136"/>
        <end position="152"/>
    </location>
</feature>
<feature type="transmembrane region" description="Helical" evidence="5">
    <location>
        <begin position="235"/>
        <end position="257"/>
    </location>
</feature>
<feature type="transmembrane region" description="Helical" evidence="5">
    <location>
        <begin position="410"/>
        <end position="430"/>
    </location>
</feature>
<name>A0A8C3TMW5_CATUS</name>
<evidence type="ECO:0000313" key="7">
    <source>
        <dbReference type="Proteomes" id="UP000694563"/>
    </source>
</evidence>
<feature type="transmembrane region" description="Helical" evidence="5">
    <location>
        <begin position="324"/>
        <end position="341"/>
    </location>
</feature>
<dbReference type="Ensembl" id="ENSCUST00005001088.1">
    <property type="protein sequence ID" value="ENSCUSP00005001035.1"/>
    <property type="gene ID" value="ENSCUSG00005000674.1"/>
</dbReference>
<dbReference type="Proteomes" id="UP000694563">
    <property type="component" value="Chromosome 1"/>
</dbReference>
<evidence type="ECO:0008006" key="8">
    <source>
        <dbReference type="Google" id="ProtNLM"/>
    </source>
</evidence>
<feature type="transmembrane region" description="Helical" evidence="5">
    <location>
        <begin position="277"/>
        <end position="303"/>
    </location>
</feature>
<evidence type="ECO:0000256" key="1">
    <source>
        <dbReference type="ARBA" id="ARBA00004141"/>
    </source>
</evidence>
<reference evidence="6" key="3">
    <citation type="submission" date="2025-09" db="UniProtKB">
        <authorList>
            <consortium name="Ensembl"/>
        </authorList>
    </citation>
    <scope>IDENTIFICATION</scope>
</reference>
<dbReference type="SUPFAM" id="SSF103473">
    <property type="entry name" value="MFS general substrate transporter"/>
    <property type="match status" value="1"/>
</dbReference>
<dbReference type="InterPro" id="IPR005828">
    <property type="entry name" value="MFS_sugar_transport-like"/>
</dbReference>